<proteinExistence type="predicted"/>
<name>A0A6C0HKZ6_9ZZZZ</name>
<reference evidence="1" key="1">
    <citation type="journal article" date="2020" name="Nature">
        <title>Giant virus diversity and host interactions through global metagenomics.</title>
        <authorList>
            <person name="Schulz F."/>
            <person name="Roux S."/>
            <person name="Paez-Espino D."/>
            <person name="Jungbluth S."/>
            <person name="Walsh D.A."/>
            <person name="Denef V.J."/>
            <person name="McMahon K.D."/>
            <person name="Konstantinidis K.T."/>
            <person name="Eloe-Fadrosh E.A."/>
            <person name="Kyrpides N.C."/>
            <person name="Woyke T."/>
        </authorList>
    </citation>
    <scope>NUCLEOTIDE SEQUENCE</scope>
    <source>
        <strain evidence="1">GVMAG-M-3300023184-121</strain>
    </source>
</reference>
<dbReference type="EMBL" id="MN739974">
    <property type="protein sequence ID" value="QHT80796.1"/>
    <property type="molecule type" value="Genomic_DNA"/>
</dbReference>
<dbReference type="AlphaFoldDB" id="A0A6C0HKZ6"/>
<protein>
    <submittedName>
        <fullName evidence="1">Uncharacterized protein</fullName>
    </submittedName>
</protein>
<sequence>MKGIPSRCQCDPQCRRPPAPKSPFCKMHQRRCWRKAPLSGYEPLYDPDNYNQFDGLKNSNNCYAYALQYDELPEKCTKQQCDAPFPQPGLSSGYPKWSDVKGKRCPDVLARVLGDIPGSKLARFTQKCKRGTRKVAFVVDPKEDYHVYRQDKNGYWSHKPGSMEVTNMDAMGRPIYDPRLAGRNNPDSKLNYTHFCGYLCVPARRHRLTRAGGTRKKRSKASSTQ</sequence>
<accession>A0A6C0HKZ6</accession>
<organism evidence="1">
    <name type="scientific">viral metagenome</name>
    <dbReference type="NCBI Taxonomy" id="1070528"/>
    <lineage>
        <taxon>unclassified sequences</taxon>
        <taxon>metagenomes</taxon>
        <taxon>organismal metagenomes</taxon>
    </lineage>
</organism>
<evidence type="ECO:0000313" key="1">
    <source>
        <dbReference type="EMBL" id="QHT80796.1"/>
    </source>
</evidence>